<keyword evidence="4 6" id="KW-0175">Coiled coil</keyword>
<dbReference type="PANTHER" id="PTHR15239:SF6">
    <property type="entry name" value="RIBOSOME QUALITY CONTROL COMPLEX SUBUNIT NEMF"/>
    <property type="match status" value="1"/>
</dbReference>
<protein>
    <recommendedName>
        <fullName evidence="5">Ribosome quality control complex subunit 2</fullName>
    </recommendedName>
</protein>
<dbReference type="GO" id="GO:1990112">
    <property type="term" value="C:RQC complex"/>
    <property type="evidence" value="ECO:0007669"/>
    <property type="project" value="EnsemblFungi"/>
</dbReference>
<name>G8BSA6_TETPH</name>
<sequence>MKQRISALDLQLLGEELKNSIEHHRLTNIYNISDSNRQFLLKFNRTESKCSVLVDCGLRIHSTTFNRPIPPAPSGFVVKLRKHLKSKRLTALRQVKNDRILVLQFADGLYYLVLEFFSSGNVILLDEEKKILSLQRVVQEHENRVGEVYTMFDDSLFIGGNEKPIADKREYTEDLIESWINEVKEKIAAEANVISEPGHQKKKLRVPSIHKLLLSKVPHLSSDLISKNLKKNEIDPSLSSLDFVDKISKLNQLLVETEDEYTDLLKNRYSKGYILAKRNPKFIEEKDSKDTEYIYETFHPFAPYVDPNEIDISKVIEVEGPYNNTLDLFFSTIESSKYALRIQNQEFLAKKKLDDAVNENLTKINALRDIQSINEEKGVLIIEKADLIEEVKGAVQSLIDQQMDWNAIENIIRNEQKKRNNIARLIMLPLNLKENKINIILPAEDNNSDDSDNSSSSSDSDSEYSDNSDSDSSDDDIEKNRIKRKNRKNSKNVKIKGTQITIDLALSAFANASEYFNKKKTSAEKQKKVEKNAEKALKNIEERIKVQLNKKLKDSHDILKKIRAPYFFERFNWFFSSEGFLILMGKSPLDTDQIYSKYIEDDDIYMSNSFGTQVWIKNPEKTEIPPNTLMQAGVLCMSASEAWSKKIASSPWWCFAKNVSKFSSDGKSVLEPGLFRMKNDKQQNFLPPAQLVMGFGFLWKVKIEDEGDADDNLNEVREEVLTGDEDNVVEKIVNESADVTDQNELLKEDEEIESFNGMSSITQEINNLDITNADNISNQQTTTNNINEMDASKTVATVLTSLSKNVRGKKGKLKKMQKKYADQDDNERLLRLQVLGTLKGIEKEQEKLKEELSRQEERERKKHRRERQKQLQALSFTESEKVKINYDRLRTELKTTLEPDDEIIDIIPVFAPWPALLKYKYKIKVQPGTAKKQKTVNDILHHFLNRKTDPNNCDKELDWVSEHDIIKSLKAQDLILSISADKLKISIPGQNSLNDRLKGKKSGTGKNGFKSKNKKK</sequence>
<evidence type="ECO:0000313" key="11">
    <source>
        <dbReference type="Proteomes" id="UP000005666"/>
    </source>
</evidence>
<feature type="region of interest" description="Disordered" evidence="7">
    <location>
        <begin position="852"/>
        <end position="871"/>
    </location>
</feature>
<keyword evidence="3" id="KW-0963">Cytoplasm</keyword>
<dbReference type="InterPro" id="IPR008532">
    <property type="entry name" value="NFACT_RNA-bd"/>
</dbReference>
<dbReference type="eggNOG" id="KOG2030">
    <property type="taxonomic scope" value="Eukaryota"/>
</dbReference>
<organism evidence="10 11">
    <name type="scientific">Tetrapisispora phaffii (strain ATCC 24235 / CBS 4417 / NBRC 1672 / NRRL Y-8282 / UCD 70-5)</name>
    <name type="common">Yeast</name>
    <name type="synonym">Fabospora phaffii</name>
    <dbReference type="NCBI Taxonomy" id="1071381"/>
    <lineage>
        <taxon>Eukaryota</taxon>
        <taxon>Fungi</taxon>
        <taxon>Dikarya</taxon>
        <taxon>Ascomycota</taxon>
        <taxon>Saccharomycotina</taxon>
        <taxon>Saccharomycetes</taxon>
        <taxon>Saccharomycetales</taxon>
        <taxon>Saccharomycetaceae</taxon>
        <taxon>Tetrapisispora</taxon>
    </lineage>
</organism>
<dbReference type="Gene3D" id="2.30.310.10">
    <property type="entry name" value="ibrinogen binding protein from staphylococcus aureus domain"/>
    <property type="match status" value="1"/>
</dbReference>
<dbReference type="OrthoDB" id="207084at2759"/>
<evidence type="ECO:0000256" key="7">
    <source>
        <dbReference type="SAM" id="MobiDB-lite"/>
    </source>
</evidence>
<evidence type="ECO:0000256" key="4">
    <source>
        <dbReference type="ARBA" id="ARBA00023054"/>
    </source>
</evidence>
<dbReference type="Pfam" id="PF05670">
    <property type="entry name" value="NFACT-R_1"/>
    <property type="match status" value="1"/>
</dbReference>
<feature type="region of interest" description="Disordered" evidence="7">
    <location>
        <begin position="994"/>
        <end position="1016"/>
    </location>
</feature>
<evidence type="ECO:0000256" key="1">
    <source>
        <dbReference type="ARBA" id="ARBA00004496"/>
    </source>
</evidence>
<evidence type="ECO:0000256" key="3">
    <source>
        <dbReference type="ARBA" id="ARBA00022490"/>
    </source>
</evidence>
<dbReference type="KEGG" id="tpf:TPHA_0D00840"/>
<dbReference type="GO" id="GO:0010494">
    <property type="term" value="C:cytoplasmic stress granule"/>
    <property type="evidence" value="ECO:0007669"/>
    <property type="project" value="EnsemblFungi"/>
</dbReference>
<feature type="compositionally biased region" description="Basic residues" evidence="7">
    <location>
        <begin position="481"/>
        <end position="490"/>
    </location>
</feature>
<dbReference type="InterPro" id="IPR021846">
    <property type="entry name" value="NFACT-C"/>
</dbReference>
<dbReference type="Proteomes" id="UP000005666">
    <property type="component" value="Chromosome 4"/>
</dbReference>
<gene>
    <name evidence="10" type="primary">TPHA0D00840</name>
    <name evidence="10" type="ordered locus">TPHA_0D00840</name>
</gene>
<dbReference type="GO" id="GO:0043043">
    <property type="term" value="P:peptide biosynthetic process"/>
    <property type="evidence" value="ECO:0007669"/>
    <property type="project" value="EnsemblFungi"/>
</dbReference>
<dbReference type="GO" id="GO:1904678">
    <property type="term" value="F:alpha-aminoacyl-tRNA binding"/>
    <property type="evidence" value="ECO:0007669"/>
    <property type="project" value="EnsemblFungi"/>
</dbReference>
<dbReference type="PANTHER" id="PTHR15239">
    <property type="entry name" value="NUCLEAR EXPORT MEDIATOR FACTOR NEMF"/>
    <property type="match status" value="1"/>
</dbReference>
<evidence type="ECO:0000256" key="5">
    <source>
        <dbReference type="ARBA" id="ARBA00070414"/>
    </source>
</evidence>
<feature type="compositionally biased region" description="Basic residues" evidence="7">
    <location>
        <begin position="998"/>
        <end position="1016"/>
    </location>
</feature>
<keyword evidence="11" id="KW-1185">Reference proteome</keyword>
<feature type="coiled-coil region" evidence="6">
    <location>
        <begin position="523"/>
        <end position="550"/>
    </location>
</feature>
<dbReference type="GO" id="GO:0140708">
    <property type="term" value="P:CAT tailing"/>
    <property type="evidence" value="ECO:0007669"/>
    <property type="project" value="EnsemblFungi"/>
</dbReference>
<reference evidence="10 11" key="1">
    <citation type="journal article" date="2011" name="Proc. Natl. Acad. Sci. U.S.A.">
        <title>Evolutionary erosion of yeast sex chromosomes by mating-type switching accidents.</title>
        <authorList>
            <person name="Gordon J.L."/>
            <person name="Armisen D."/>
            <person name="Proux-Wera E."/>
            <person name="Oheigeartaigh S.S."/>
            <person name="Byrne K.P."/>
            <person name="Wolfe K.H."/>
        </authorList>
    </citation>
    <scope>NUCLEOTIDE SEQUENCE [LARGE SCALE GENOMIC DNA]</scope>
    <source>
        <strain evidence="11">ATCC 24235 / CBS 4417 / NBRC 1672 / NRRL Y-8282 / UCD 70-5</strain>
    </source>
</reference>
<evidence type="ECO:0000313" key="10">
    <source>
        <dbReference type="EMBL" id="CCE62727.1"/>
    </source>
</evidence>
<dbReference type="GeneID" id="11534599"/>
<feature type="domain" description="NFACT protein C-terminal" evidence="9">
    <location>
        <begin position="889"/>
        <end position="986"/>
    </location>
</feature>
<accession>G8BSA6</accession>
<dbReference type="Pfam" id="PF05833">
    <property type="entry name" value="NFACT_N"/>
    <property type="match status" value="1"/>
</dbReference>
<evidence type="ECO:0000259" key="9">
    <source>
        <dbReference type="Pfam" id="PF11923"/>
    </source>
</evidence>
<dbReference type="EMBL" id="HE612859">
    <property type="protein sequence ID" value="CCE62727.1"/>
    <property type="molecule type" value="Genomic_DNA"/>
</dbReference>
<dbReference type="GO" id="GO:0000049">
    <property type="term" value="F:tRNA binding"/>
    <property type="evidence" value="ECO:0007669"/>
    <property type="project" value="EnsemblFungi"/>
</dbReference>
<proteinExistence type="inferred from homology"/>
<evidence type="ECO:0000256" key="6">
    <source>
        <dbReference type="SAM" id="Coils"/>
    </source>
</evidence>
<dbReference type="GO" id="GO:0043023">
    <property type="term" value="F:ribosomal large subunit binding"/>
    <property type="evidence" value="ECO:0007669"/>
    <property type="project" value="EnsemblFungi"/>
</dbReference>
<feature type="domain" description="NFACT RNA-binding" evidence="8">
    <location>
        <begin position="571"/>
        <end position="679"/>
    </location>
</feature>
<dbReference type="FunFam" id="2.30.310.10:FF:000003">
    <property type="entry name" value="Zinc knuckle domain containing protein"/>
    <property type="match status" value="1"/>
</dbReference>
<dbReference type="InterPro" id="IPR051608">
    <property type="entry name" value="RQC_Subunit_NEMF"/>
</dbReference>
<evidence type="ECO:0000259" key="8">
    <source>
        <dbReference type="Pfam" id="PF05670"/>
    </source>
</evidence>
<dbReference type="AlphaFoldDB" id="G8BSA6"/>
<feature type="compositionally biased region" description="Acidic residues" evidence="7">
    <location>
        <begin position="460"/>
        <end position="477"/>
    </location>
</feature>
<dbReference type="GO" id="GO:0022626">
    <property type="term" value="C:cytosolic ribosome"/>
    <property type="evidence" value="ECO:0007669"/>
    <property type="project" value="EnsemblFungi"/>
</dbReference>
<evidence type="ECO:0000256" key="2">
    <source>
        <dbReference type="ARBA" id="ARBA00008318"/>
    </source>
</evidence>
<comment type="subcellular location">
    <subcellularLocation>
        <location evidence="1">Cytoplasm</location>
    </subcellularLocation>
</comment>
<dbReference type="HOGENOM" id="CLU_003612_1_1_1"/>
<feature type="region of interest" description="Disordered" evidence="7">
    <location>
        <begin position="443"/>
        <end position="490"/>
    </location>
</feature>
<comment type="similarity">
    <text evidence="2">Belongs to the NEMF family.</text>
</comment>
<dbReference type="OMA" id="MFLEFFA"/>
<dbReference type="STRING" id="1071381.G8BSA6"/>
<dbReference type="Pfam" id="PF11923">
    <property type="entry name" value="NFACT-C"/>
    <property type="match status" value="1"/>
</dbReference>
<dbReference type="RefSeq" id="XP_003685161.1">
    <property type="nucleotide sequence ID" value="XM_003685113.1"/>
</dbReference>